<name>A0AAW2END8_9HYME</name>
<gene>
    <name evidence="1" type="ORF">PUN28_016688</name>
</gene>
<dbReference type="Proteomes" id="UP001430953">
    <property type="component" value="Unassembled WGS sequence"/>
</dbReference>
<dbReference type="EMBL" id="JADYXP020000019">
    <property type="protein sequence ID" value="KAL0105204.1"/>
    <property type="molecule type" value="Genomic_DNA"/>
</dbReference>
<evidence type="ECO:0008006" key="3">
    <source>
        <dbReference type="Google" id="ProtNLM"/>
    </source>
</evidence>
<evidence type="ECO:0000313" key="1">
    <source>
        <dbReference type="EMBL" id="KAL0105204.1"/>
    </source>
</evidence>
<protein>
    <recommendedName>
        <fullName evidence="3">Ribosomal protein S14</fullName>
    </recommendedName>
</protein>
<organism evidence="1 2">
    <name type="scientific">Cardiocondyla obscurior</name>
    <dbReference type="NCBI Taxonomy" id="286306"/>
    <lineage>
        <taxon>Eukaryota</taxon>
        <taxon>Metazoa</taxon>
        <taxon>Ecdysozoa</taxon>
        <taxon>Arthropoda</taxon>
        <taxon>Hexapoda</taxon>
        <taxon>Insecta</taxon>
        <taxon>Pterygota</taxon>
        <taxon>Neoptera</taxon>
        <taxon>Endopterygota</taxon>
        <taxon>Hymenoptera</taxon>
        <taxon>Apocrita</taxon>
        <taxon>Aculeata</taxon>
        <taxon>Formicoidea</taxon>
        <taxon>Formicidae</taxon>
        <taxon>Myrmicinae</taxon>
        <taxon>Cardiocondyla</taxon>
    </lineage>
</organism>
<evidence type="ECO:0000313" key="2">
    <source>
        <dbReference type="Proteomes" id="UP001430953"/>
    </source>
</evidence>
<keyword evidence="2" id="KW-1185">Reference proteome</keyword>
<comment type="caution">
    <text evidence="1">The sequence shown here is derived from an EMBL/GenBank/DDBJ whole genome shotgun (WGS) entry which is preliminary data.</text>
</comment>
<dbReference type="AlphaFoldDB" id="A0AAW2END8"/>
<proteinExistence type="predicted"/>
<sequence length="101" mass="12380">MKLPRKVSVYLVTSQRPSYRNRIIFYFRKIRQRDVGQIQQNRSRELRARTDCSRMLRKYRICQKPCRNVISRLRVHRASLQYKRNDMCAESNESRSERSQK</sequence>
<accession>A0AAW2END8</accession>
<reference evidence="1 2" key="1">
    <citation type="submission" date="2023-03" db="EMBL/GenBank/DDBJ databases">
        <title>High recombination rates correlate with genetic variation in Cardiocondyla obscurior ants.</title>
        <authorList>
            <person name="Errbii M."/>
        </authorList>
    </citation>
    <scope>NUCLEOTIDE SEQUENCE [LARGE SCALE GENOMIC DNA]</scope>
    <source>
        <strain evidence="1">Alpha-2009</strain>
        <tissue evidence="1">Whole body</tissue>
    </source>
</reference>